<accession>A0A0C2CFM1</accession>
<organism evidence="1 2">
    <name type="scientific">Ancylostoma duodenale</name>
    <dbReference type="NCBI Taxonomy" id="51022"/>
    <lineage>
        <taxon>Eukaryota</taxon>
        <taxon>Metazoa</taxon>
        <taxon>Ecdysozoa</taxon>
        <taxon>Nematoda</taxon>
        <taxon>Chromadorea</taxon>
        <taxon>Rhabditida</taxon>
        <taxon>Rhabditina</taxon>
        <taxon>Rhabditomorpha</taxon>
        <taxon>Strongyloidea</taxon>
        <taxon>Ancylostomatidae</taxon>
        <taxon>Ancylostomatinae</taxon>
        <taxon>Ancylostoma</taxon>
    </lineage>
</organism>
<proteinExistence type="predicted"/>
<dbReference type="AlphaFoldDB" id="A0A0C2CFM1"/>
<feature type="non-terminal residue" evidence="1">
    <location>
        <position position="1"/>
    </location>
</feature>
<evidence type="ECO:0000313" key="1">
    <source>
        <dbReference type="EMBL" id="KIH48582.1"/>
    </source>
</evidence>
<reference evidence="1 2" key="1">
    <citation type="submission" date="2013-12" db="EMBL/GenBank/DDBJ databases">
        <title>Draft genome of the parsitic nematode Ancylostoma duodenale.</title>
        <authorList>
            <person name="Mitreva M."/>
        </authorList>
    </citation>
    <scope>NUCLEOTIDE SEQUENCE [LARGE SCALE GENOMIC DNA]</scope>
    <source>
        <strain evidence="1 2">Zhejiang</strain>
    </source>
</reference>
<protein>
    <submittedName>
        <fullName evidence="1">Uncharacterized protein</fullName>
    </submittedName>
</protein>
<name>A0A0C2CFM1_9BILA</name>
<evidence type="ECO:0000313" key="2">
    <source>
        <dbReference type="Proteomes" id="UP000054047"/>
    </source>
</evidence>
<gene>
    <name evidence="1" type="ORF">ANCDUO_21347</name>
</gene>
<dbReference type="EMBL" id="KN758507">
    <property type="protein sequence ID" value="KIH48582.1"/>
    <property type="molecule type" value="Genomic_DNA"/>
</dbReference>
<feature type="non-terminal residue" evidence="1">
    <location>
        <position position="69"/>
    </location>
</feature>
<sequence>KTATRANFRCNRVYFVCFRVCQSATKLGLLNLGIGVNMCSPWNNDCRFRIRISALGCGYVWQCGDVLRK</sequence>
<keyword evidence="2" id="KW-1185">Reference proteome</keyword>
<dbReference type="Proteomes" id="UP000054047">
    <property type="component" value="Unassembled WGS sequence"/>
</dbReference>